<evidence type="ECO:0000256" key="1">
    <source>
        <dbReference type="SAM" id="MobiDB-lite"/>
    </source>
</evidence>
<evidence type="ECO:0000313" key="2">
    <source>
        <dbReference type="EMBL" id="KAJ0225632.1"/>
    </source>
</evidence>
<protein>
    <submittedName>
        <fullName evidence="2">Uncharacterized protein</fullName>
    </submittedName>
</protein>
<name>A0A9R1XXW6_LACSA</name>
<dbReference type="AlphaFoldDB" id="A0A9R1XXW6"/>
<dbReference type="EMBL" id="NBSK02000001">
    <property type="protein sequence ID" value="KAJ0225632.1"/>
    <property type="molecule type" value="Genomic_DNA"/>
</dbReference>
<reference evidence="2 3" key="1">
    <citation type="journal article" date="2017" name="Nat. Commun.">
        <title>Genome assembly with in vitro proximity ligation data and whole-genome triplication in lettuce.</title>
        <authorList>
            <person name="Reyes-Chin-Wo S."/>
            <person name="Wang Z."/>
            <person name="Yang X."/>
            <person name="Kozik A."/>
            <person name="Arikit S."/>
            <person name="Song C."/>
            <person name="Xia L."/>
            <person name="Froenicke L."/>
            <person name="Lavelle D.O."/>
            <person name="Truco M.J."/>
            <person name="Xia R."/>
            <person name="Zhu S."/>
            <person name="Xu C."/>
            <person name="Xu H."/>
            <person name="Xu X."/>
            <person name="Cox K."/>
            <person name="Korf I."/>
            <person name="Meyers B.C."/>
            <person name="Michelmore R.W."/>
        </authorList>
    </citation>
    <scope>NUCLEOTIDE SEQUENCE [LARGE SCALE GENOMIC DNA]</scope>
    <source>
        <strain evidence="3">cv. Salinas</strain>
        <tissue evidence="2">Seedlings</tissue>
    </source>
</reference>
<feature type="region of interest" description="Disordered" evidence="1">
    <location>
        <begin position="39"/>
        <end position="75"/>
    </location>
</feature>
<evidence type="ECO:0000313" key="3">
    <source>
        <dbReference type="Proteomes" id="UP000235145"/>
    </source>
</evidence>
<sequence>MACFALHNFIRREGLSDEYFARYDEPNVSFRNNNVAVDDDENEIPTHVKDSGGGGDNDSGGRGGDSGCEIGGGSGSGGIGHSGDMDFQDLHLYSSAKVSFLVNRNPTSEFVLKRGVWQGDLLYSFLFIIGMEGPRVAILEALEKGIWVSNSESSEMAPKLNCGECVVFLTTLVFRLEPRWLESLLGCI</sequence>
<comment type="caution">
    <text evidence="2">The sequence shown here is derived from an EMBL/GenBank/DDBJ whole genome shotgun (WGS) entry which is preliminary data.</text>
</comment>
<feature type="compositionally biased region" description="Gly residues" evidence="1">
    <location>
        <begin position="51"/>
        <end position="75"/>
    </location>
</feature>
<dbReference type="Proteomes" id="UP000235145">
    <property type="component" value="Unassembled WGS sequence"/>
</dbReference>
<accession>A0A9R1XXW6</accession>
<keyword evidence="3" id="KW-1185">Reference proteome</keyword>
<gene>
    <name evidence="2" type="ORF">LSAT_V11C100012620</name>
</gene>
<proteinExistence type="predicted"/>
<organism evidence="2 3">
    <name type="scientific">Lactuca sativa</name>
    <name type="common">Garden lettuce</name>
    <dbReference type="NCBI Taxonomy" id="4236"/>
    <lineage>
        <taxon>Eukaryota</taxon>
        <taxon>Viridiplantae</taxon>
        <taxon>Streptophyta</taxon>
        <taxon>Embryophyta</taxon>
        <taxon>Tracheophyta</taxon>
        <taxon>Spermatophyta</taxon>
        <taxon>Magnoliopsida</taxon>
        <taxon>eudicotyledons</taxon>
        <taxon>Gunneridae</taxon>
        <taxon>Pentapetalae</taxon>
        <taxon>asterids</taxon>
        <taxon>campanulids</taxon>
        <taxon>Asterales</taxon>
        <taxon>Asteraceae</taxon>
        <taxon>Cichorioideae</taxon>
        <taxon>Cichorieae</taxon>
        <taxon>Lactucinae</taxon>
        <taxon>Lactuca</taxon>
    </lineage>
</organism>